<dbReference type="SMART" id="SM00034">
    <property type="entry name" value="CLECT"/>
    <property type="match status" value="1"/>
</dbReference>
<dbReference type="OMA" id="IVECANW"/>
<proteinExistence type="predicted"/>
<dbReference type="Proteomes" id="UP000030746">
    <property type="component" value="Unassembled WGS sequence"/>
</dbReference>
<reference evidence="2 3" key="1">
    <citation type="journal article" date="2013" name="Nature">
        <title>Insights into bilaterian evolution from three spiralian genomes.</title>
        <authorList>
            <person name="Simakov O."/>
            <person name="Marletaz F."/>
            <person name="Cho S.J."/>
            <person name="Edsinger-Gonzales E."/>
            <person name="Havlak P."/>
            <person name="Hellsten U."/>
            <person name="Kuo D.H."/>
            <person name="Larsson T."/>
            <person name="Lv J."/>
            <person name="Arendt D."/>
            <person name="Savage R."/>
            <person name="Osoegawa K."/>
            <person name="de Jong P."/>
            <person name="Grimwood J."/>
            <person name="Chapman J.A."/>
            <person name="Shapiro H."/>
            <person name="Aerts A."/>
            <person name="Otillar R.P."/>
            <person name="Terry A.Y."/>
            <person name="Boore J.L."/>
            <person name="Grigoriev I.V."/>
            <person name="Lindberg D.R."/>
            <person name="Seaver E.C."/>
            <person name="Weisblat D.A."/>
            <person name="Putnam N.H."/>
            <person name="Rokhsar D.S."/>
        </authorList>
    </citation>
    <scope>NUCLEOTIDE SEQUENCE [LARGE SCALE GENOMIC DNA]</scope>
</reference>
<name>V3Z5M8_LOTGI</name>
<dbReference type="PROSITE" id="PS50041">
    <property type="entry name" value="C_TYPE_LECTIN_2"/>
    <property type="match status" value="1"/>
</dbReference>
<dbReference type="InterPro" id="IPR016187">
    <property type="entry name" value="CTDL_fold"/>
</dbReference>
<dbReference type="InterPro" id="IPR016186">
    <property type="entry name" value="C-type_lectin-like/link_sf"/>
</dbReference>
<dbReference type="OrthoDB" id="6271941at2759"/>
<dbReference type="InterPro" id="IPR050111">
    <property type="entry name" value="C-type_lectin/snaclec_domain"/>
</dbReference>
<protein>
    <recommendedName>
        <fullName evidence="1">C-type lectin domain-containing protein</fullName>
    </recommendedName>
</protein>
<dbReference type="EMBL" id="KB203188">
    <property type="protein sequence ID" value="ESO86073.1"/>
    <property type="molecule type" value="Genomic_DNA"/>
</dbReference>
<dbReference type="InterPro" id="IPR001304">
    <property type="entry name" value="C-type_lectin-like"/>
</dbReference>
<dbReference type="AlphaFoldDB" id="V3Z5M8"/>
<evidence type="ECO:0000313" key="2">
    <source>
        <dbReference type="EMBL" id="ESO86073.1"/>
    </source>
</evidence>
<dbReference type="KEGG" id="lgi:LOTGIDRAFT_167579"/>
<accession>V3Z5M8</accession>
<feature type="domain" description="C-type lectin" evidence="1">
    <location>
        <begin position="89"/>
        <end position="209"/>
    </location>
</feature>
<keyword evidence="3" id="KW-1185">Reference proteome</keyword>
<evidence type="ECO:0000313" key="3">
    <source>
        <dbReference type="Proteomes" id="UP000030746"/>
    </source>
</evidence>
<organism evidence="2 3">
    <name type="scientific">Lottia gigantea</name>
    <name type="common">Giant owl limpet</name>
    <dbReference type="NCBI Taxonomy" id="225164"/>
    <lineage>
        <taxon>Eukaryota</taxon>
        <taxon>Metazoa</taxon>
        <taxon>Spiralia</taxon>
        <taxon>Lophotrochozoa</taxon>
        <taxon>Mollusca</taxon>
        <taxon>Gastropoda</taxon>
        <taxon>Patellogastropoda</taxon>
        <taxon>Lottioidea</taxon>
        <taxon>Lottiidae</taxon>
        <taxon>Lottia</taxon>
    </lineage>
</organism>
<dbReference type="CDD" id="cd00037">
    <property type="entry name" value="CLECT"/>
    <property type="match status" value="1"/>
</dbReference>
<evidence type="ECO:0000259" key="1">
    <source>
        <dbReference type="PROSITE" id="PS50041"/>
    </source>
</evidence>
<dbReference type="GeneID" id="20240652"/>
<dbReference type="SUPFAM" id="SSF56436">
    <property type="entry name" value="C-type lectin-like"/>
    <property type="match status" value="1"/>
</dbReference>
<dbReference type="Gene3D" id="3.10.100.10">
    <property type="entry name" value="Mannose-Binding Protein A, subunit A"/>
    <property type="match status" value="1"/>
</dbReference>
<sequence>MEILTSLYTIIITSIPYSSVSFLTPKGILSCSIHCREGCVAFTYNELTSSCNLVSEFYTGTPPISPTRFYMKNINCPLLDEYKYITMGTTKACVKFISYTPHWFDAQTVCQAEGGFLIQFKTIEKTNMINQYITDRLSIYDQWWIGFRDKYDNNVSYWLDDDILSRYDPRWYPGEPSFHSYGKHDDCGVLKEGKFWDYYCINPLKFICEKTI</sequence>
<dbReference type="PANTHER" id="PTHR22803">
    <property type="entry name" value="MANNOSE, PHOSPHOLIPASE, LECTIN RECEPTOR RELATED"/>
    <property type="match status" value="1"/>
</dbReference>
<dbReference type="RefSeq" id="XP_009063318.1">
    <property type="nucleotide sequence ID" value="XM_009065070.1"/>
</dbReference>
<gene>
    <name evidence="2" type="ORF">LOTGIDRAFT_167579</name>
</gene>
<dbReference type="CTD" id="20240652"/>
<dbReference type="Pfam" id="PF00059">
    <property type="entry name" value="Lectin_C"/>
    <property type="match status" value="1"/>
</dbReference>
<dbReference type="HOGENOM" id="CLU_1519575_0_0_1"/>